<dbReference type="AlphaFoldDB" id="A0A1H2LK58"/>
<comment type="pathway">
    <text evidence="2 14">Glycan biosynthesis; trehalose biosynthesis.</text>
</comment>
<evidence type="ECO:0000256" key="10">
    <source>
        <dbReference type="ARBA" id="ARBA00032057"/>
    </source>
</evidence>
<dbReference type="Gene3D" id="2.60.40.10">
    <property type="entry name" value="Immunoglobulins"/>
    <property type="match status" value="1"/>
</dbReference>
<proteinExistence type="inferred from homology"/>
<dbReference type="SUPFAM" id="SSF51445">
    <property type="entry name" value="(Trans)glycosidases"/>
    <property type="match status" value="1"/>
</dbReference>
<evidence type="ECO:0000256" key="5">
    <source>
        <dbReference type="ARBA" id="ARBA00015938"/>
    </source>
</evidence>
<evidence type="ECO:0000256" key="15">
    <source>
        <dbReference type="PIRSR" id="PIRSR006337-1"/>
    </source>
</evidence>
<evidence type="ECO:0000256" key="11">
    <source>
        <dbReference type="ARBA" id="ARBA00033284"/>
    </source>
</evidence>
<feature type="domain" description="Glycosyl hydrolase family 13 catalytic" evidence="17">
    <location>
        <begin position="96"/>
        <end position="451"/>
    </location>
</feature>
<evidence type="ECO:0000256" key="12">
    <source>
        <dbReference type="ARBA" id="ARBA00034013"/>
    </source>
</evidence>
<dbReference type="InterPro" id="IPR017853">
    <property type="entry name" value="GH"/>
</dbReference>
<dbReference type="OrthoDB" id="9800174at2"/>
<accession>A0A1H2LK58</accession>
<dbReference type="PANTHER" id="PTHR43651:SF11">
    <property type="entry name" value="MALTO-OLIGOSYLTREHALOSE TREHALOHYDROLASE"/>
    <property type="match status" value="1"/>
</dbReference>
<dbReference type="PANTHER" id="PTHR43651">
    <property type="entry name" value="1,4-ALPHA-GLUCAN-BRANCHING ENZYME"/>
    <property type="match status" value="1"/>
</dbReference>
<dbReference type="RefSeq" id="WP_091281649.1">
    <property type="nucleotide sequence ID" value="NZ_LT629804.1"/>
</dbReference>
<sequence length="578" mass="64948">MDISVWAPHASRVRAIVGDDEHELTADDDGLWTIDLPPETRYFLRLDDSDLRLPDPRSMCQPDGAHGSSCVIDPNKFHFAATDWECPNLAGKVFYELHIGTFTSEGTFRSAIDRLDHLVDLGIDAIELMPINPIPGTRGWGYDSVSIFALNPNYGTPDDLVAFIDAAHSRGIAVCLDVVYNHFGPDGNYLSQFGPYFTNRHHTPWGDAVNFDADQGTFVRQYFIDNALMWIRDYRFDALRLDATDFLIDDSPTHIVAEISQAVHSYAHDHGRQVSLIAENNSNSPTTITPVEDDGWGMDMQWVDDVHHALHVWLTGETNAFYIDHDKPDTLPKALSSGMTRTGEFSQFEGKPWGHPVPEHVSGHAFIVFDENHDQVGNRLIGDRPSHSLPLSDVAISRALILMSPFTPMLFMGEEWAASTPFMFFTDHGPEIGPYIKAGREKEFESWDLASVYPNGTAMTDPQDKSAFTQSTLRWKEANHGDHQRMYNFVRELIRLRSSLPDIASGNRSATRCELSVNRRSGWLQRGTTYIVFSRDGNTQVPVPHALQEVLLSWSDSEINQDGIYFELPGVIVANTKQ</sequence>
<dbReference type="Pfam" id="PF00128">
    <property type="entry name" value="Alpha-amylase"/>
    <property type="match status" value="1"/>
</dbReference>
<feature type="active site" description="Nucleophile" evidence="15">
    <location>
        <position position="242"/>
    </location>
</feature>
<dbReference type="EC" id="3.2.1.141" evidence="4 13"/>
<evidence type="ECO:0000256" key="6">
    <source>
        <dbReference type="ARBA" id="ARBA00022490"/>
    </source>
</evidence>
<dbReference type="Gene3D" id="1.10.10.760">
    <property type="entry name" value="E-set domains of sugar-utilizing enzymes"/>
    <property type="match status" value="1"/>
</dbReference>
<dbReference type="GO" id="GO:0005992">
    <property type="term" value="P:trehalose biosynthetic process"/>
    <property type="evidence" value="ECO:0007669"/>
    <property type="project" value="UniProtKB-UniRule"/>
</dbReference>
<evidence type="ECO:0000259" key="17">
    <source>
        <dbReference type="SMART" id="SM00642"/>
    </source>
</evidence>
<evidence type="ECO:0000256" key="1">
    <source>
        <dbReference type="ARBA" id="ARBA00004496"/>
    </source>
</evidence>
<dbReference type="GO" id="GO:0033942">
    <property type="term" value="F:4-alpha-D-(1-&gt;4)-alpha-D-glucanotrehalose trehalohydrolase activity"/>
    <property type="evidence" value="ECO:0007669"/>
    <property type="project" value="UniProtKB-EC"/>
</dbReference>
<keyword evidence="8" id="KW-0119">Carbohydrate metabolism</keyword>
<dbReference type="SMART" id="SM00642">
    <property type="entry name" value="Aamy"/>
    <property type="match status" value="1"/>
</dbReference>
<dbReference type="STRING" id="131112.SAMN04489737_1458"/>
<dbReference type="CDD" id="cd02853">
    <property type="entry name" value="E_set_MTHase_like_N"/>
    <property type="match status" value="1"/>
</dbReference>
<evidence type="ECO:0000256" key="2">
    <source>
        <dbReference type="ARBA" id="ARBA00005199"/>
    </source>
</evidence>
<keyword evidence="6" id="KW-0963">Cytoplasm</keyword>
<evidence type="ECO:0000256" key="13">
    <source>
        <dbReference type="NCBIfam" id="TIGR02402"/>
    </source>
</evidence>
<dbReference type="Gene3D" id="3.20.20.80">
    <property type="entry name" value="Glycosidases"/>
    <property type="match status" value="1"/>
</dbReference>
<evidence type="ECO:0000256" key="3">
    <source>
        <dbReference type="ARBA" id="ARBA00008061"/>
    </source>
</evidence>
<dbReference type="GeneID" id="65345187"/>
<dbReference type="EMBL" id="LT629804">
    <property type="protein sequence ID" value="SDU81242.1"/>
    <property type="molecule type" value="Genomic_DNA"/>
</dbReference>
<keyword evidence="19" id="KW-1185">Reference proteome</keyword>
<feature type="site" description="Transition state stabilizer" evidence="16">
    <location>
        <position position="374"/>
    </location>
</feature>
<keyword evidence="9 14" id="KW-0326">Glycosidase</keyword>
<dbReference type="PIRSF" id="PIRSF006337">
    <property type="entry name" value="Trehalose_TreZ"/>
    <property type="match status" value="1"/>
</dbReference>
<evidence type="ECO:0000313" key="19">
    <source>
        <dbReference type="Proteomes" id="UP000214355"/>
    </source>
</evidence>
<dbReference type="InterPro" id="IPR006047">
    <property type="entry name" value="GH13_cat_dom"/>
</dbReference>
<evidence type="ECO:0000313" key="18">
    <source>
        <dbReference type="EMBL" id="SDU81242.1"/>
    </source>
</evidence>
<evidence type="ECO:0000256" key="9">
    <source>
        <dbReference type="ARBA" id="ARBA00023295"/>
    </source>
</evidence>
<evidence type="ECO:0000256" key="4">
    <source>
        <dbReference type="ARBA" id="ARBA00012268"/>
    </source>
</evidence>
<comment type="subcellular location">
    <subcellularLocation>
        <location evidence="1 15">Cytoplasm</location>
    </subcellularLocation>
</comment>
<dbReference type="NCBIfam" id="TIGR02402">
    <property type="entry name" value="trehalose_TreZ"/>
    <property type="match status" value="1"/>
</dbReference>
<dbReference type="UniPathway" id="UPA00299"/>
<evidence type="ECO:0000256" key="16">
    <source>
        <dbReference type="PIRSR" id="PIRSR006337-3"/>
    </source>
</evidence>
<protein>
    <recommendedName>
        <fullName evidence="5 13">Malto-oligosyltrehalose trehalohydrolase</fullName>
        <shortName evidence="14">MTHase</shortName>
        <ecNumber evidence="4 13">3.2.1.141</ecNumber>
    </recommendedName>
    <alternativeName>
        <fullName evidence="11 14">4-alpha-D-((1-&gt;4)-alpha-D-glucano)trehalose trehalohydrolase</fullName>
    </alternativeName>
    <alternativeName>
        <fullName evidence="10 14">Maltooligosyl trehalose trehalohydrolase</fullName>
    </alternativeName>
</protein>
<dbReference type="InterPro" id="IPR014756">
    <property type="entry name" value="Ig_E-set"/>
</dbReference>
<comment type="similarity">
    <text evidence="3 14">Belongs to the glycosyl hydrolase 13 family.</text>
</comment>
<comment type="catalytic activity">
    <reaction evidence="12 14">
        <text>hydrolysis of (1-&gt;4)-alpha-D-glucosidic linkage in 4-alpha-D-[(1-&gt;4)-alpha-D-glucanosyl]n trehalose to yield trehalose and (1-&gt;4)-alpha-D-glucan.</text>
        <dbReference type="EC" id="3.2.1.141"/>
    </reaction>
</comment>
<name>A0A1H2LK58_9ACTO</name>
<dbReference type="CDD" id="cd11325">
    <property type="entry name" value="AmyAc_GTHase"/>
    <property type="match status" value="1"/>
</dbReference>
<evidence type="ECO:0000256" key="8">
    <source>
        <dbReference type="ARBA" id="ARBA00023277"/>
    </source>
</evidence>
<dbReference type="SUPFAM" id="SSF81296">
    <property type="entry name" value="E set domains"/>
    <property type="match status" value="1"/>
</dbReference>
<evidence type="ECO:0000256" key="7">
    <source>
        <dbReference type="ARBA" id="ARBA00022801"/>
    </source>
</evidence>
<dbReference type="InterPro" id="IPR044901">
    <property type="entry name" value="Trehalose_TreZ_E-set_sf"/>
</dbReference>
<evidence type="ECO:0000256" key="14">
    <source>
        <dbReference type="PIRNR" id="PIRNR006337"/>
    </source>
</evidence>
<gene>
    <name evidence="18" type="ORF">SAMN04489737_1458</name>
</gene>
<keyword evidence="7 14" id="KW-0378">Hydrolase</keyword>
<feature type="active site" description="Proton donor" evidence="15">
    <location>
        <position position="279"/>
    </location>
</feature>
<dbReference type="GO" id="GO:0005737">
    <property type="term" value="C:cytoplasm"/>
    <property type="evidence" value="ECO:0007669"/>
    <property type="project" value="UniProtKB-SubCell"/>
</dbReference>
<organism evidence="18 19">
    <name type="scientific">Arcanobacterium phocae</name>
    <dbReference type="NCBI Taxonomy" id="131112"/>
    <lineage>
        <taxon>Bacteria</taxon>
        <taxon>Bacillati</taxon>
        <taxon>Actinomycetota</taxon>
        <taxon>Actinomycetes</taxon>
        <taxon>Actinomycetales</taxon>
        <taxon>Actinomycetaceae</taxon>
        <taxon>Arcanobacterium</taxon>
    </lineage>
</organism>
<dbReference type="Proteomes" id="UP000214355">
    <property type="component" value="Chromosome I"/>
</dbReference>
<reference evidence="19" key="1">
    <citation type="submission" date="2016-10" db="EMBL/GenBank/DDBJ databases">
        <authorList>
            <person name="Varghese N."/>
            <person name="Submissions S."/>
        </authorList>
    </citation>
    <scope>NUCLEOTIDE SEQUENCE [LARGE SCALE GENOMIC DNA]</scope>
    <source>
        <strain evidence="19">DSM 10002</strain>
    </source>
</reference>
<dbReference type="InterPro" id="IPR012768">
    <property type="entry name" value="Trehalose_TreZ"/>
</dbReference>
<dbReference type="InterPro" id="IPR013783">
    <property type="entry name" value="Ig-like_fold"/>
</dbReference>